<evidence type="ECO:0000313" key="2">
    <source>
        <dbReference type="Proteomes" id="UP000016487"/>
    </source>
</evidence>
<reference evidence="1" key="2">
    <citation type="submission" date="2015-03" db="EMBL/GenBank/DDBJ databases">
        <title>Genome sequence of Pseudoalteromonas citrea.</title>
        <authorList>
            <person name="Xie B.-B."/>
            <person name="Rong J.-C."/>
            <person name="Qin Q.-L."/>
            <person name="Zhang Y.-Z."/>
        </authorList>
    </citation>
    <scope>NUCLEOTIDE SEQUENCE</scope>
    <source>
        <strain evidence="1">DSM 8771</strain>
    </source>
</reference>
<gene>
    <name evidence="1" type="ORF">PCIT_b0441</name>
</gene>
<reference evidence="1" key="1">
    <citation type="journal article" date="2012" name="J. Bacteriol.">
        <title>Genome sequences of type strains of seven species of the marine bacterium Pseudoalteromonas.</title>
        <authorList>
            <person name="Xie B.B."/>
            <person name="Shu Y.L."/>
            <person name="Qin Q.L."/>
            <person name="Rong J.C."/>
            <person name="Zhang X.Y."/>
            <person name="Chen X.L."/>
            <person name="Shi M."/>
            <person name="He H.L."/>
            <person name="Zhou B.C."/>
            <person name="Zhang Y.Z."/>
        </authorList>
    </citation>
    <scope>NUCLEOTIDE SEQUENCE</scope>
    <source>
        <strain evidence="1">DSM 8771</strain>
    </source>
</reference>
<name>A0AAD4AEF3_9GAMM</name>
<dbReference type="Proteomes" id="UP000016487">
    <property type="component" value="Unassembled WGS sequence"/>
</dbReference>
<accession>A0AAD4AEF3</accession>
<evidence type="ECO:0000313" key="1">
    <source>
        <dbReference type="EMBL" id="KAF7764439.1"/>
    </source>
</evidence>
<proteinExistence type="predicted"/>
<dbReference type="AlphaFoldDB" id="A0AAD4AEF3"/>
<comment type="caution">
    <text evidence="1">The sequence shown here is derived from an EMBL/GenBank/DDBJ whole genome shotgun (WGS) entry which is preliminary data.</text>
</comment>
<dbReference type="RefSeq" id="WP_192992830.1">
    <property type="nucleotide sequence ID" value="NZ_AHBZ03000027.1"/>
</dbReference>
<organism evidence="1 2">
    <name type="scientific">Pseudoalteromonas citrea</name>
    <dbReference type="NCBI Taxonomy" id="43655"/>
    <lineage>
        <taxon>Bacteria</taxon>
        <taxon>Pseudomonadati</taxon>
        <taxon>Pseudomonadota</taxon>
        <taxon>Gammaproteobacteria</taxon>
        <taxon>Alteromonadales</taxon>
        <taxon>Pseudoalteromonadaceae</taxon>
        <taxon>Pseudoalteromonas</taxon>
    </lineage>
</organism>
<protein>
    <submittedName>
        <fullName evidence="1">Uncharacterized protein</fullName>
    </submittedName>
</protein>
<dbReference type="EMBL" id="AHBZ03000027">
    <property type="protein sequence ID" value="KAF7764439.1"/>
    <property type="molecule type" value="Genomic_DNA"/>
</dbReference>
<sequence length="65" mass="7144">MGPDLRQGDGGGVVKVGVNWLTFVKGTILRWLDETAKKFDVAAFRLPEFISGSRFCVAFLALEVN</sequence>